<keyword evidence="2" id="KW-0805">Transcription regulation</keyword>
<evidence type="ECO:0000256" key="6">
    <source>
        <dbReference type="SAM" id="MobiDB-lite"/>
    </source>
</evidence>
<feature type="compositionally biased region" description="Polar residues" evidence="6">
    <location>
        <begin position="8"/>
        <end position="24"/>
    </location>
</feature>
<dbReference type="GO" id="GO:0008270">
    <property type="term" value="F:zinc ion binding"/>
    <property type="evidence" value="ECO:0007669"/>
    <property type="project" value="InterPro"/>
</dbReference>
<evidence type="ECO:0000313" key="9">
    <source>
        <dbReference type="Proteomes" id="UP001148614"/>
    </source>
</evidence>
<gene>
    <name evidence="8" type="ORF">NPX13_g3217</name>
</gene>
<evidence type="ECO:0000259" key="7">
    <source>
        <dbReference type="SMART" id="SM00906"/>
    </source>
</evidence>
<dbReference type="Proteomes" id="UP001148614">
    <property type="component" value="Unassembled WGS sequence"/>
</dbReference>
<organism evidence="8 9">
    <name type="scientific">Xylaria arbuscula</name>
    <dbReference type="NCBI Taxonomy" id="114810"/>
    <lineage>
        <taxon>Eukaryota</taxon>
        <taxon>Fungi</taxon>
        <taxon>Dikarya</taxon>
        <taxon>Ascomycota</taxon>
        <taxon>Pezizomycotina</taxon>
        <taxon>Sordariomycetes</taxon>
        <taxon>Xylariomycetidae</taxon>
        <taxon>Xylariales</taxon>
        <taxon>Xylariaceae</taxon>
        <taxon>Xylaria</taxon>
    </lineage>
</organism>
<dbReference type="EMBL" id="JANPWZ010000386">
    <property type="protein sequence ID" value="KAJ3577348.1"/>
    <property type="molecule type" value="Genomic_DNA"/>
</dbReference>
<feature type="domain" description="Xylanolytic transcriptional activator regulatory" evidence="7">
    <location>
        <begin position="161"/>
        <end position="238"/>
    </location>
</feature>
<dbReference type="PANTHER" id="PTHR31845:SF21">
    <property type="entry name" value="REGULATORY PROTEIN LEU3"/>
    <property type="match status" value="1"/>
</dbReference>
<dbReference type="AlphaFoldDB" id="A0A9W8NJ55"/>
<evidence type="ECO:0000256" key="4">
    <source>
        <dbReference type="ARBA" id="ARBA00023163"/>
    </source>
</evidence>
<evidence type="ECO:0000256" key="5">
    <source>
        <dbReference type="ARBA" id="ARBA00023242"/>
    </source>
</evidence>
<feature type="compositionally biased region" description="Low complexity" evidence="6">
    <location>
        <begin position="475"/>
        <end position="486"/>
    </location>
</feature>
<evidence type="ECO:0000256" key="3">
    <source>
        <dbReference type="ARBA" id="ARBA00023125"/>
    </source>
</evidence>
<reference evidence="8" key="1">
    <citation type="submission" date="2022-07" db="EMBL/GenBank/DDBJ databases">
        <title>Genome Sequence of Xylaria arbuscula.</title>
        <authorList>
            <person name="Buettner E."/>
        </authorList>
    </citation>
    <scope>NUCLEOTIDE SEQUENCE</scope>
    <source>
        <strain evidence="8">VT107</strain>
    </source>
</reference>
<dbReference type="Pfam" id="PF04082">
    <property type="entry name" value="Fungal_trans"/>
    <property type="match status" value="1"/>
</dbReference>
<evidence type="ECO:0000313" key="8">
    <source>
        <dbReference type="EMBL" id="KAJ3577348.1"/>
    </source>
</evidence>
<feature type="region of interest" description="Disordered" evidence="6">
    <location>
        <begin position="465"/>
        <end position="486"/>
    </location>
</feature>
<keyword evidence="4" id="KW-0804">Transcription</keyword>
<feature type="region of interest" description="Disordered" evidence="6">
    <location>
        <begin position="1"/>
        <end position="24"/>
    </location>
</feature>
<proteinExistence type="predicted"/>
<dbReference type="VEuPathDB" id="FungiDB:F4678DRAFT_419084"/>
<evidence type="ECO:0000256" key="1">
    <source>
        <dbReference type="ARBA" id="ARBA00004123"/>
    </source>
</evidence>
<protein>
    <recommendedName>
        <fullName evidence="7">Xylanolytic transcriptional activator regulatory domain-containing protein</fullName>
    </recommendedName>
</protein>
<dbReference type="SMART" id="SM00906">
    <property type="entry name" value="Fungal_trans"/>
    <property type="match status" value="1"/>
</dbReference>
<dbReference type="GO" id="GO:0006351">
    <property type="term" value="P:DNA-templated transcription"/>
    <property type="evidence" value="ECO:0007669"/>
    <property type="project" value="InterPro"/>
</dbReference>
<sequence>MSKELNELRNQTLKPGAASSDNASFPSSIEGSLSSIIAADDFSPSFDAVSIGCVIVNAEAATQAFKIYASLFHQRLPVIVPINVNAIYHSSQLLFWTVITIVASRTTIPSFEGLYAQIAGPFQDMLKTEALQAPLPMQSILALLILCVWPLPVDRQIKDPSWIYSGIATNSALYLGLHRATSQTLISKFTSPANSFEKITAWLGCFYVNSCLSMNLGLRVMLDSSSELARITAYLEDFPIPREFASEIKLQAIVADFKNVLSHTSSDGTIDSSILHILDRELDNLRSSYPDQWPRMLEYNTLIAKLHMYVVVIARDYKTNNTARDILLKLCFSTSLRIVFLANVRRTEELPECHGLSASLQQRALPKSYFHGLCFTAVFLIRYFSLNPAASVEEQQLAANHVATCHAIFKSFPSPTGEFARVARTIEDLCQLGPTTIEGGAVSTDKAGVWVLIQALRVASQKRDPVPADPEALCTPPAQSTSLSPSLSTSYQTLDLSAMDMMFPDQYWNDPTWDPFMEVQYPLGQNG</sequence>
<name>A0A9W8NJ55_9PEZI</name>
<accession>A0A9W8NJ55</accession>
<keyword evidence="3" id="KW-0238">DNA-binding</keyword>
<dbReference type="PANTHER" id="PTHR31845">
    <property type="entry name" value="FINGER DOMAIN PROTEIN, PUTATIVE-RELATED"/>
    <property type="match status" value="1"/>
</dbReference>
<dbReference type="CDD" id="cd12148">
    <property type="entry name" value="fungal_TF_MHR"/>
    <property type="match status" value="1"/>
</dbReference>
<dbReference type="InterPro" id="IPR051089">
    <property type="entry name" value="prtT"/>
</dbReference>
<keyword evidence="9" id="KW-1185">Reference proteome</keyword>
<dbReference type="GO" id="GO:0005634">
    <property type="term" value="C:nucleus"/>
    <property type="evidence" value="ECO:0007669"/>
    <property type="project" value="UniProtKB-SubCell"/>
</dbReference>
<evidence type="ECO:0000256" key="2">
    <source>
        <dbReference type="ARBA" id="ARBA00023015"/>
    </source>
</evidence>
<dbReference type="GO" id="GO:0000976">
    <property type="term" value="F:transcription cis-regulatory region binding"/>
    <property type="evidence" value="ECO:0007669"/>
    <property type="project" value="TreeGrafter"/>
</dbReference>
<comment type="caution">
    <text evidence="8">The sequence shown here is derived from an EMBL/GenBank/DDBJ whole genome shotgun (WGS) entry which is preliminary data.</text>
</comment>
<dbReference type="GO" id="GO:0000981">
    <property type="term" value="F:DNA-binding transcription factor activity, RNA polymerase II-specific"/>
    <property type="evidence" value="ECO:0007669"/>
    <property type="project" value="TreeGrafter"/>
</dbReference>
<keyword evidence="5" id="KW-0539">Nucleus</keyword>
<comment type="subcellular location">
    <subcellularLocation>
        <location evidence="1">Nucleus</location>
    </subcellularLocation>
</comment>
<dbReference type="InterPro" id="IPR007219">
    <property type="entry name" value="XnlR_reg_dom"/>
</dbReference>